<name>A0A553YW30_9ACTN</name>
<dbReference type="OrthoDB" id="3873535at2"/>
<accession>A0A553YW30</accession>
<dbReference type="AlphaFoldDB" id="A0A553YW30"/>
<protein>
    <submittedName>
        <fullName evidence="1">Transcriptional regulator</fullName>
    </submittedName>
</protein>
<dbReference type="RefSeq" id="WP_143944255.1">
    <property type="nucleotide sequence ID" value="NZ_VKLS01000401.1"/>
</dbReference>
<gene>
    <name evidence="1" type="ORF">FNZ23_23660</name>
</gene>
<proteinExistence type="predicted"/>
<organism evidence="1 2">
    <name type="scientific">Streptomyces benahoarensis</name>
    <dbReference type="NCBI Taxonomy" id="2595054"/>
    <lineage>
        <taxon>Bacteria</taxon>
        <taxon>Bacillati</taxon>
        <taxon>Actinomycetota</taxon>
        <taxon>Actinomycetes</taxon>
        <taxon>Kitasatosporales</taxon>
        <taxon>Streptomycetaceae</taxon>
        <taxon>Streptomyces</taxon>
    </lineage>
</organism>
<evidence type="ECO:0000313" key="1">
    <source>
        <dbReference type="EMBL" id="TSB33417.1"/>
    </source>
</evidence>
<dbReference type="Proteomes" id="UP000320888">
    <property type="component" value="Unassembled WGS sequence"/>
</dbReference>
<reference evidence="1 2" key="1">
    <citation type="submission" date="2019-07" db="EMBL/GenBank/DDBJ databases">
        <title>Draft genome for Streptomyces benahoarensis MZ03-48.</title>
        <authorList>
            <person name="Gonzalez-Pimentel J.L."/>
        </authorList>
    </citation>
    <scope>NUCLEOTIDE SEQUENCE [LARGE SCALE GENOMIC DNA]</scope>
    <source>
        <strain evidence="1 2">MZ03-48</strain>
    </source>
</reference>
<keyword evidence="2" id="KW-1185">Reference proteome</keyword>
<evidence type="ECO:0000313" key="2">
    <source>
        <dbReference type="Proteomes" id="UP000320888"/>
    </source>
</evidence>
<sequence>MPERNLEFGKFGARGIKGHEAVARQLDNLAGFIAKPVTARCGLMARLHYLTRSDHARAAAREAGLTVTDRTLKAWLDGKQTPNRRNLTRIEDAYRAVRRRNVARYLLGRLNRDGRGTRVEFHPLNQSQVSRPQQRVVSYRTLNARHWDAVVQAWSANDDEALDHAWFDDITTDLGSDYGAYEYVTNIGFAA</sequence>
<comment type="caution">
    <text evidence="1">The sequence shown here is derived from an EMBL/GenBank/DDBJ whole genome shotgun (WGS) entry which is preliminary data.</text>
</comment>
<dbReference type="EMBL" id="VKLS01000401">
    <property type="protein sequence ID" value="TSB33417.1"/>
    <property type="molecule type" value="Genomic_DNA"/>
</dbReference>